<proteinExistence type="predicted"/>
<dbReference type="SUPFAM" id="SSF52172">
    <property type="entry name" value="CheY-like"/>
    <property type="match status" value="1"/>
</dbReference>
<evidence type="ECO:0000256" key="1">
    <source>
        <dbReference type="ARBA" id="ARBA00022553"/>
    </source>
</evidence>
<dbReference type="SMART" id="SM00448">
    <property type="entry name" value="REC"/>
    <property type="match status" value="1"/>
</dbReference>
<dbReference type="KEGG" id="schv:BRCON_1688"/>
<feature type="modified residue" description="4-aspartylphosphate" evidence="2">
    <location>
        <position position="55"/>
    </location>
</feature>
<keyword evidence="1 2" id="KW-0597">Phosphoprotein</keyword>
<evidence type="ECO:0000256" key="2">
    <source>
        <dbReference type="PROSITE-ProRule" id="PRU00169"/>
    </source>
</evidence>
<dbReference type="InterPro" id="IPR050595">
    <property type="entry name" value="Bact_response_regulator"/>
</dbReference>
<dbReference type="PANTHER" id="PTHR44591:SF3">
    <property type="entry name" value="RESPONSE REGULATORY DOMAIN-CONTAINING PROTEIN"/>
    <property type="match status" value="1"/>
</dbReference>
<dbReference type="Proteomes" id="UP000262583">
    <property type="component" value="Chromosome"/>
</dbReference>
<name>A0A2Z4Y7S1_SUMC1</name>
<dbReference type="InterPro" id="IPR011006">
    <property type="entry name" value="CheY-like_superfamily"/>
</dbReference>
<dbReference type="Pfam" id="PF00072">
    <property type="entry name" value="Response_reg"/>
    <property type="match status" value="1"/>
</dbReference>
<dbReference type="PROSITE" id="PS50110">
    <property type="entry name" value="RESPONSE_REGULATORY"/>
    <property type="match status" value="1"/>
</dbReference>
<dbReference type="SUPFAM" id="SSF54427">
    <property type="entry name" value="NTF2-like"/>
    <property type="match status" value="1"/>
</dbReference>
<dbReference type="InterPro" id="IPR001789">
    <property type="entry name" value="Sig_transdc_resp-reg_receiver"/>
</dbReference>
<feature type="domain" description="Response regulatory" evidence="3">
    <location>
        <begin position="6"/>
        <end position="125"/>
    </location>
</feature>
<dbReference type="PANTHER" id="PTHR44591">
    <property type="entry name" value="STRESS RESPONSE REGULATOR PROTEIN 1"/>
    <property type="match status" value="1"/>
</dbReference>
<evidence type="ECO:0000259" key="3">
    <source>
        <dbReference type="PROSITE" id="PS50110"/>
    </source>
</evidence>
<gene>
    <name evidence="4" type="ORF">BRCON_1688</name>
</gene>
<dbReference type="GO" id="GO:0000160">
    <property type="term" value="P:phosphorelay signal transduction system"/>
    <property type="evidence" value="ECO:0007669"/>
    <property type="project" value="InterPro"/>
</dbReference>
<accession>A0A2Z4Y7S1</accession>
<dbReference type="InterPro" id="IPR032710">
    <property type="entry name" value="NTF2-like_dom_sf"/>
</dbReference>
<evidence type="ECO:0000313" key="5">
    <source>
        <dbReference type="Proteomes" id="UP000262583"/>
    </source>
</evidence>
<sequence>MANSRKILVVDDDYQVVEFIKAILKTKSYHVICGYDGKEGWELLIRERPDLAIIDLRMPGMSGLEFCRRVRRTPEIAQMPLIVISGIGATSDKPESFWAAGLRCDDFLYKPFDPLALLGRVEHLLRRREYISHAGETLMQQAAAEVRRPPMQDSGWREDPVAVVRVFIESWNTRDFALEYETLAEEMKAGLSREEYVQSRLTAYASANGARIVRRMLDSAVKVAHNAACVDCLREDVMDGQAQAKDERYLLRHTPSGWKIMSVQSRPLPPTA</sequence>
<protein>
    <submittedName>
        <fullName evidence="4">Serine phosphatase RsbU, regulator of sigma subunit</fullName>
    </submittedName>
</protein>
<reference evidence="4 5" key="1">
    <citation type="submission" date="2018-05" db="EMBL/GenBank/DDBJ databases">
        <title>A metagenomic window into the 2 km-deep terrestrial subsurface aquifer revealed taxonomically and functionally diverse microbial community comprising novel uncultured bacterial lineages.</title>
        <authorList>
            <person name="Kadnikov V.V."/>
            <person name="Mardanov A.V."/>
            <person name="Beletsky A.V."/>
            <person name="Banks D."/>
            <person name="Pimenov N.V."/>
            <person name="Frank Y.A."/>
            <person name="Karnachuk O.V."/>
            <person name="Ravin N.V."/>
        </authorList>
    </citation>
    <scope>NUCLEOTIDE SEQUENCE [LARGE SCALE GENOMIC DNA]</scope>
    <source>
        <strain evidence="4">BY</strain>
    </source>
</reference>
<dbReference type="Gene3D" id="3.40.50.2300">
    <property type="match status" value="1"/>
</dbReference>
<evidence type="ECO:0000313" key="4">
    <source>
        <dbReference type="EMBL" id="AXA36465.1"/>
    </source>
</evidence>
<dbReference type="EMBL" id="CP030759">
    <property type="protein sequence ID" value="AXA36465.1"/>
    <property type="molecule type" value="Genomic_DNA"/>
</dbReference>
<organism evidence="4 5">
    <name type="scientific">Sumerlaea chitinivorans</name>
    <dbReference type="NCBI Taxonomy" id="2250252"/>
    <lineage>
        <taxon>Bacteria</taxon>
        <taxon>Candidatus Sumerlaeota</taxon>
        <taxon>Candidatus Sumerlaeia</taxon>
        <taxon>Candidatus Sumerlaeales</taxon>
        <taxon>Candidatus Sumerlaeaceae</taxon>
        <taxon>Candidatus Sumerlaea</taxon>
    </lineage>
</organism>
<dbReference type="AlphaFoldDB" id="A0A2Z4Y7S1"/>